<evidence type="ECO:0000259" key="1">
    <source>
        <dbReference type="Pfam" id="PF25276"/>
    </source>
</evidence>
<feature type="domain" description="DUF7870" evidence="1">
    <location>
        <begin position="235"/>
        <end position="403"/>
    </location>
</feature>
<accession>A0A022RJP0</accession>
<dbReference type="PANTHER" id="PTHR33597">
    <property type="entry name" value="OS02G0760400 PROTEIN"/>
    <property type="match status" value="1"/>
</dbReference>
<dbReference type="EMBL" id="KI630456">
    <property type="protein sequence ID" value="EYU39115.1"/>
    <property type="molecule type" value="Genomic_DNA"/>
</dbReference>
<dbReference type="KEGG" id="egt:105956056"/>
<dbReference type="PhylomeDB" id="A0A022RJP0"/>
<dbReference type="OMA" id="RKLCQFT"/>
<dbReference type="eggNOG" id="ENOG502QTFG">
    <property type="taxonomic scope" value="Eukaryota"/>
</dbReference>
<dbReference type="OrthoDB" id="1919622at2759"/>
<dbReference type="InterPro" id="IPR057192">
    <property type="entry name" value="DUF7870"/>
</dbReference>
<evidence type="ECO:0000313" key="3">
    <source>
        <dbReference type="Proteomes" id="UP000030748"/>
    </source>
</evidence>
<gene>
    <name evidence="2" type="ORF">MIMGU_mgv1a027069mg</name>
</gene>
<proteinExistence type="predicted"/>
<sequence>MENLGRALRSNKGEYDEEASESNSPAVLVINLPDSRALRVMSLSLFLTVLFLALPSLRSTSTSLMIRASMFKPAAADRDAAAGDGFKILPILLRDLVEEGLVKKGHRGLVIGATAADMEEDFEFLRDAGVDLLAQEETNADAHHVFDFVFTRNFNSMEVVDGVLKEDTGLVVSPLGRDPSNGLRLLSSYKIVYLRRFESTVVAMRKMATSTVADEEEEVSCGGGSATSEEKKAALKGLEDVYLEPPRRAEVEEKKKTSFKTSRKIKFLPDLLKDSLDEYPRRVFITDDTSAVEWFYKSYPMRDQEFEVYDVEASGAHKETGVSNWMRGKVGREDYVVMKAEAQLVEEMLKEKTLCLVDELFLECKNQWQDDEDQSDGSKRAYCQCLALYGKVRDEGIAVHQWWD</sequence>
<dbReference type="Proteomes" id="UP000030748">
    <property type="component" value="Unassembled WGS sequence"/>
</dbReference>
<dbReference type="AlphaFoldDB" id="A0A022RJP0"/>
<organism evidence="2 3">
    <name type="scientific">Erythranthe guttata</name>
    <name type="common">Yellow monkey flower</name>
    <name type="synonym">Mimulus guttatus</name>
    <dbReference type="NCBI Taxonomy" id="4155"/>
    <lineage>
        <taxon>Eukaryota</taxon>
        <taxon>Viridiplantae</taxon>
        <taxon>Streptophyta</taxon>
        <taxon>Embryophyta</taxon>
        <taxon>Tracheophyta</taxon>
        <taxon>Spermatophyta</taxon>
        <taxon>Magnoliopsida</taxon>
        <taxon>eudicotyledons</taxon>
        <taxon>Gunneridae</taxon>
        <taxon>Pentapetalae</taxon>
        <taxon>asterids</taxon>
        <taxon>lamiids</taxon>
        <taxon>Lamiales</taxon>
        <taxon>Phrymaceae</taxon>
        <taxon>Erythranthe</taxon>
    </lineage>
</organism>
<dbReference type="PANTHER" id="PTHR33597:SF11">
    <property type="entry name" value="OS07G0620600 PROTEIN"/>
    <property type="match status" value="1"/>
</dbReference>
<keyword evidence="3" id="KW-1185">Reference proteome</keyword>
<evidence type="ECO:0000313" key="2">
    <source>
        <dbReference type="EMBL" id="EYU39115.1"/>
    </source>
</evidence>
<dbReference type="STRING" id="4155.A0A022RJP0"/>
<dbReference type="Pfam" id="PF25276">
    <property type="entry name" value="DUF7870"/>
    <property type="match status" value="1"/>
</dbReference>
<protein>
    <recommendedName>
        <fullName evidence="1">DUF7870 domain-containing protein</fullName>
    </recommendedName>
</protein>
<reference evidence="2 3" key="1">
    <citation type="journal article" date="2013" name="Proc. Natl. Acad. Sci. U.S.A.">
        <title>Fine-scale variation in meiotic recombination in Mimulus inferred from population shotgun sequencing.</title>
        <authorList>
            <person name="Hellsten U."/>
            <person name="Wright K.M."/>
            <person name="Jenkins J."/>
            <person name="Shu S."/>
            <person name="Yuan Y."/>
            <person name="Wessler S.R."/>
            <person name="Schmutz J."/>
            <person name="Willis J.H."/>
            <person name="Rokhsar D.S."/>
        </authorList>
    </citation>
    <scope>NUCLEOTIDE SEQUENCE [LARGE SCALE GENOMIC DNA]</scope>
    <source>
        <strain evidence="3">cv. DUN x IM62</strain>
    </source>
</reference>
<name>A0A022RJP0_ERYGU</name>